<organism evidence="3 4">
    <name type="scientific">Halomonas beimenensis</name>
    <dbReference type="NCBI Taxonomy" id="475662"/>
    <lineage>
        <taxon>Bacteria</taxon>
        <taxon>Pseudomonadati</taxon>
        <taxon>Pseudomonadota</taxon>
        <taxon>Gammaproteobacteria</taxon>
        <taxon>Oceanospirillales</taxon>
        <taxon>Halomonadaceae</taxon>
        <taxon>Halomonas</taxon>
    </lineage>
</organism>
<dbReference type="InterPro" id="IPR037021">
    <property type="entry name" value="RnfH_sf"/>
</dbReference>
<dbReference type="RefSeq" id="WP_379802322.1">
    <property type="nucleotide sequence ID" value="NZ_BAAADT010000036.1"/>
</dbReference>
<dbReference type="Gene3D" id="3.10.20.280">
    <property type="entry name" value="RnfH-like"/>
    <property type="match status" value="1"/>
</dbReference>
<comment type="similarity">
    <text evidence="1 2">Belongs to the UPF0125 (RnfH) family.</text>
</comment>
<dbReference type="InterPro" id="IPR005346">
    <property type="entry name" value="RnfH"/>
</dbReference>
<dbReference type="InterPro" id="IPR016155">
    <property type="entry name" value="Mopterin_synth/thiamin_S_b"/>
</dbReference>
<evidence type="ECO:0000256" key="1">
    <source>
        <dbReference type="ARBA" id="ARBA00010645"/>
    </source>
</evidence>
<dbReference type="Proteomes" id="UP000219993">
    <property type="component" value="Chromosome"/>
</dbReference>
<evidence type="ECO:0000256" key="2">
    <source>
        <dbReference type="HAMAP-Rule" id="MF_00460"/>
    </source>
</evidence>
<sequence>MDATETPEITVEVAFALPHKQRIVELTVPQGTTPRQAVAMARLEEHFPELPAATFTEADLGIFGKALRDPDRQALRAGDRVEVYRPLKVDPKAARAARAARAGRKGA</sequence>
<dbReference type="Pfam" id="PF03658">
    <property type="entry name" value="Ub-RnfH"/>
    <property type="match status" value="1"/>
</dbReference>
<evidence type="ECO:0000313" key="4">
    <source>
        <dbReference type="Proteomes" id="UP000219993"/>
    </source>
</evidence>
<dbReference type="EMBL" id="CP021435">
    <property type="protein sequence ID" value="ATJ81148.1"/>
    <property type="molecule type" value="Genomic_DNA"/>
</dbReference>
<dbReference type="PANTHER" id="PTHR37483:SF1">
    <property type="entry name" value="UPF0125 PROTEIN RATB"/>
    <property type="match status" value="1"/>
</dbReference>
<name>A0A291P2P1_9GAMM</name>
<dbReference type="SUPFAM" id="SSF54285">
    <property type="entry name" value="MoaD/ThiS"/>
    <property type="match status" value="1"/>
</dbReference>
<evidence type="ECO:0000313" key="3">
    <source>
        <dbReference type="EMBL" id="ATJ81148.1"/>
    </source>
</evidence>
<accession>A0A291P2P1</accession>
<reference evidence="3 4" key="1">
    <citation type="journal article" date="2017" name="Sci. Rep.">
        <title>Revealing the Saline Adaptation Strategies of the Halophilic Bacterium Halomonas beimenensis through High-throughput Omics and Transposon Mutagenesis Approaches.</title>
        <authorList>
            <person name="Chen Y.H."/>
            <person name="Lin S.S."/>
            <person name="Shyu Y.T."/>
        </authorList>
    </citation>
    <scope>NUCLEOTIDE SEQUENCE [LARGE SCALE GENOMIC DNA]</scope>
    <source>
        <strain evidence="3 4">NTU-111</strain>
    </source>
</reference>
<keyword evidence="4" id="KW-1185">Reference proteome</keyword>
<dbReference type="HAMAP" id="MF_00460">
    <property type="entry name" value="UPF0125_RnfH"/>
    <property type="match status" value="1"/>
</dbReference>
<protein>
    <recommendedName>
        <fullName evidence="2">UPF0125 protein BEI_0161</fullName>
    </recommendedName>
</protein>
<dbReference type="KEGG" id="hbe:BEI_0161"/>
<gene>
    <name evidence="3" type="ORF">BEI_0161</name>
</gene>
<dbReference type="PANTHER" id="PTHR37483">
    <property type="entry name" value="UPF0125 PROTEIN RATB"/>
    <property type="match status" value="1"/>
</dbReference>
<proteinExistence type="inferred from homology"/>
<dbReference type="AlphaFoldDB" id="A0A291P2P1"/>